<comment type="caution">
    <text evidence="3">The sequence shown here is derived from an EMBL/GenBank/DDBJ whole genome shotgun (WGS) entry which is preliminary data.</text>
</comment>
<protein>
    <recommendedName>
        <fullName evidence="2">B box-type domain-containing protein</fullName>
    </recommendedName>
</protein>
<accession>A0A8B6F9Q1</accession>
<organism evidence="3 4">
    <name type="scientific">Mytilus galloprovincialis</name>
    <name type="common">Mediterranean mussel</name>
    <dbReference type="NCBI Taxonomy" id="29158"/>
    <lineage>
        <taxon>Eukaryota</taxon>
        <taxon>Metazoa</taxon>
        <taxon>Spiralia</taxon>
        <taxon>Lophotrochozoa</taxon>
        <taxon>Mollusca</taxon>
        <taxon>Bivalvia</taxon>
        <taxon>Autobranchia</taxon>
        <taxon>Pteriomorphia</taxon>
        <taxon>Mytilida</taxon>
        <taxon>Mytiloidea</taxon>
        <taxon>Mytilidae</taxon>
        <taxon>Mytilinae</taxon>
        <taxon>Mytilus</taxon>
    </lineage>
</organism>
<dbReference type="AlphaFoldDB" id="A0A8B6F9Q1"/>
<dbReference type="Gene3D" id="4.10.830.40">
    <property type="match status" value="1"/>
</dbReference>
<keyword evidence="4" id="KW-1185">Reference proteome</keyword>
<keyword evidence="1" id="KW-0862">Zinc</keyword>
<keyword evidence="1" id="KW-0863">Zinc-finger</keyword>
<dbReference type="OrthoDB" id="10066958at2759"/>
<reference evidence="3" key="1">
    <citation type="submission" date="2018-11" db="EMBL/GenBank/DDBJ databases">
        <authorList>
            <person name="Alioto T."/>
            <person name="Alioto T."/>
        </authorList>
    </citation>
    <scope>NUCLEOTIDE SEQUENCE</scope>
</reference>
<evidence type="ECO:0000313" key="4">
    <source>
        <dbReference type="Proteomes" id="UP000596742"/>
    </source>
</evidence>
<feature type="domain" description="B box-type" evidence="2">
    <location>
        <begin position="11"/>
        <end position="59"/>
    </location>
</feature>
<dbReference type="PROSITE" id="PS50119">
    <property type="entry name" value="ZF_BBOX"/>
    <property type="match status" value="1"/>
</dbReference>
<evidence type="ECO:0000259" key="2">
    <source>
        <dbReference type="PROSITE" id="PS50119"/>
    </source>
</evidence>
<keyword evidence="1" id="KW-0479">Metal-binding</keyword>
<evidence type="ECO:0000313" key="3">
    <source>
        <dbReference type="EMBL" id="VDI45605.1"/>
    </source>
</evidence>
<name>A0A8B6F9Q1_MYTGA</name>
<dbReference type="EMBL" id="UYJE01006385">
    <property type="protein sequence ID" value="VDI45605.1"/>
    <property type="molecule type" value="Genomic_DNA"/>
</dbReference>
<gene>
    <name evidence="3" type="ORF">MGAL_10B030737</name>
</gene>
<evidence type="ECO:0000256" key="1">
    <source>
        <dbReference type="PROSITE-ProRule" id="PRU00024"/>
    </source>
</evidence>
<dbReference type="Proteomes" id="UP000596742">
    <property type="component" value="Unassembled WGS sequence"/>
</dbReference>
<dbReference type="GO" id="GO:0008270">
    <property type="term" value="F:zinc ion binding"/>
    <property type="evidence" value="ECO:0007669"/>
    <property type="project" value="UniProtKB-KW"/>
</dbReference>
<proteinExistence type="predicted"/>
<dbReference type="CDD" id="cd19757">
    <property type="entry name" value="Bbox1"/>
    <property type="match status" value="1"/>
</dbReference>
<sequence length="283" mass="32441">MAFSQSTEKAQAPAMCQFCEESPEIKWKCVNCDLFLCKLCCSKIHSKSKASMEHEIINLKDIDTENLAKTMRKVDLQNLQYLDAKWKLSENIIKIELSALKQNGDELEIRKNNLYQVLQTKQVTDIFSTTQTLDKSIPKYSVKQIKQCETKFIPNTRQLKMGSNILGDLYSVPDFEVIKKYQSNNKNVKHILFCDDSTAFILSNHGNASHKLQKVKFENDNTKVERDIDIIVNDMEKTHDGEILVSSGEGDIKLYTKDGTFLKTFMTFTPLKTLGLHVTNNIR</sequence>
<dbReference type="InterPro" id="IPR000315">
    <property type="entry name" value="Znf_B-box"/>
</dbReference>